<keyword evidence="3" id="KW-1185">Reference proteome</keyword>
<dbReference type="AlphaFoldDB" id="A0A9P6PQV2"/>
<comment type="caution">
    <text evidence="2">The sequence shown here is derived from an EMBL/GenBank/DDBJ whole genome shotgun (WGS) entry which is preliminary data.</text>
</comment>
<dbReference type="OrthoDB" id="10260017at2759"/>
<dbReference type="EMBL" id="JAAAJA010000545">
    <property type="protein sequence ID" value="KAG0252103.1"/>
    <property type="molecule type" value="Genomic_DNA"/>
</dbReference>
<comment type="similarity">
    <text evidence="1">Belongs to the arylamine N-acetyltransferase family.</text>
</comment>
<organism evidence="2 3">
    <name type="scientific">Mortierella polycephala</name>
    <dbReference type="NCBI Taxonomy" id="41804"/>
    <lineage>
        <taxon>Eukaryota</taxon>
        <taxon>Fungi</taxon>
        <taxon>Fungi incertae sedis</taxon>
        <taxon>Mucoromycota</taxon>
        <taxon>Mortierellomycotina</taxon>
        <taxon>Mortierellomycetes</taxon>
        <taxon>Mortierellales</taxon>
        <taxon>Mortierellaceae</taxon>
        <taxon>Mortierella</taxon>
    </lineage>
</organism>
<gene>
    <name evidence="2" type="primary">NAT1_1</name>
    <name evidence="2" type="ORF">BG011_007200</name>
</gene>
<accession>A0A9P6PQV2</accession>
<dbReference type="InterPro" id="IPR001447">
    <property type="entry name" value="Arylamine_N-AcTrfase"/>
</dbReference>
<evidence type="ECO:0000256" key="1">
    <source>
        <dbReference type="ARBA" id="ARBA00006547"/>
    </source>
</evidence>
<evidence type="ECO:0000313" key="3">
    <source>
        <dbReference type="Proteomes" id="UP000726737"/>
    </source>
</evidence>
<dbReference type="Pfam" id="PF00797">
    <property type="entry name" value="Acetyltransf_2"/>
    <property type="match status" value="1"/>
</dbReference>
<dbReference type="Gene3D" id="3.30.2140.20">
    <property type="match status" value="1"/>
</dbReference>
<evidence type="ECO:0000313" key="2">
    <source>
        <dbReference type="EMBL" id="KAG0252103.1"/>
    </source>
</evidence>
<sequence length="302" mass="35194">MSVGEQERFTREQIFGILRRIKYPLANPDVLPEPTLETLRELQCHCIASIPFETLSLRMTKSREVDISLQGIYDRIVNKHRGGWCFSLNRLAFELLRGLGYTVQFTLARVCKPQKYGDPISFSALTHRVSLVRFAEGPKYLFDIGFGNTSFYPLPLEEGAEVDFLGHKRRMAKTVHNLAQPELLGNPPEQLWCSEEYMGEDKWVPCYAFTEQQFYEVDCEVGNFYTCFSPQSHFFDQFWCFQGTLDGHYNMIIGNEFKIRSATGTVKKIVFEKEQERLDVLEKYFGIVLTEDELKYHDQRIE</sequence>
<dbReference type="PANTHER" id="PTHR11786">
    <property type="entry name" value="N-HYDROXYARYLAMINE O-ACETYLTRANSFERASE"/>
    <property type="match status" value="1"/>
</dbReference>
<dbReference type="GO" id="GO:0016407">
    <property type="term" value="F:acetyltransferase activity"/>
    <property type="evidence" value="ECO:0007669"/>
    <property type="project" value="InterPro"/>
</dbReference>
<dbReference type="InterPro" id="IPR053710">
    <property type="entry name" value="Arylamine_NAT_domain_sf"/>
</dbReference>
<dbReference type="PANTHER" id="PTHR11786:SF0">
    <property type="entry name" value="ARYLAMINE N-ACETYLTRANSFERASE 4-RELATED"/>
    <property type="match status" value="1"/>
</dbReference>
<dbReference type="InterPro" id="IPR038765">
    <property type="entry name" value="Papain-like_cys_pep_sf"/>
</dbReference>
<proteinExistence type="inferred from homology"/>
<dbReference type="SUPFAM" id="SSF54001">
    <property type="entry name" value="Cysteine proteinases"/>
    <property type="match status" value="1"/>
</dbReference>
<protein>
    <submittedName>
        <fullName evidence="2">N-terminal acetyltransferase</fullName>
    </submittedName>
</protein>
<dbReference type="Proteomes" id="UP000726737">
    <property type="component" value="Unassembled WGS sequence"/>
</dbReference>
<reference evidence="2" key="1">
    <citation type="journal article" date="2020" name="Fungal Divers.">
        <title>Resolving the Mortierellaceae phylogeny through synthesis of multi-gene phylogenetics and phylogenomics.</title>
        <authorList>
            <person name="Vandepol N."/>
            <person name="Liber J."/>
            <person name="Desiro A."/>
            <person name="Na H."/>
            <person name="Kennedy M."/>
            <person name="Barry K."/>
            <person name="Grigoriev I.V."/>
            <person name="Miller A.N."/>
            <person name="O'Donnell K."/>
            <person name="Stajich J.E."/>
            <person name="Bonito G."/>
        </authorList>
    </citation>
    <scope>NUCLEOTIDE SEQUENCE</scope>
    <source>
        <strain evidence="2">KOD948</strain>
    </source>
</reference>
<name>A0A9P6PQV2_9FUNG</name>